<protein>
    <submittedName>
        <fullName evidence="1">Uncharacterized protein</fullName>
    </submittedName>
</protein>
<name>A0AAU2UY18_9ACTN</name>
<gene>
    <name evidence="1" type="ORF">OG549_04920</name>
</gene>
<reference evidence="1" key="1">
    <citation type="submission" date="2022-10" db="EMBL/GenBank/DDBJ databases">
        <title>The complete genomes of actinobacterial strains from the NBC collection.</title>
        <authorList>
            <person name="Joergensen T.S."/>
            <person name="Alvarez Arevalo M."/>
            <person name="Sterndorff E.B."/>
            <person name="Faurdal D."/>
            <person name="Vuksanovic O."/>
            <person name="Mourched A.-S."/>
            <person name="Charusanti P."/>
            <person name="Shaw S."/>
            <person name="Blin K."/>
            <person name="Weber T."/>
        </authorList>
    </citation>
    <scope>NUCLEOTIDE SEQUENCE</scope>
    <source>
        <strain evidence="1">NBC_00003</strain>
    </source>
</reference>
<dbReference type="EMBL" id="CP108318">
    <property type="protein sequence ID" value="WTW60032.1"/>
    <property type="molecule type" value="Genomic_DNA"/>
</dbReference>
<proteinExistence type="predicted"/>
<accession>A0AAU2UY18</accession>
<sequence length="66" mass="7223">MRELRAEAVLDRAGAEDRNALLWHVMSTDDPTTLCGRSLARKEAATPQKPDLSNADRYCGVCMAAC</sequence>
<organism evidence="1">
    <name type="scientific">Streptomyces sp. NBC_00003</name>
    <dbReference type="NCBI Taxonomy" id="2903608"/>
    <lineage>
        <taxon>Bacteria</taxon>
        <taxon>Bacillati</taxon>
        <taxon>Actinomycetota</taxon>
        <taxon>Actinomycetes</taxon>
        <taxon>Kitasatosporales</taxon>
        <taxon>Streptomycetaceae</taxon>
        <taxon>Streptomyces</taxon>
    </lineage>
</organism>
<evidence type="ECO:0000313" key="1">
    <source>
        <dbReference type="EMBL" id="WTW60032.1"/>
    </source>
</evidence>
<dbReference type="AlphaFoldDB" id="A0AAU2UY18"/>